<organism evidence="1 2">
    <name type="scientific">Reinekea blandensis MED297</name>
    <dbReference type="NCBI Taxonomy" id="314283"/>
    <lineage>
        <taxon>Bacteria</taxon>
        <taxon>Pseudomonadati</taxon>
        <taxon>Pseudomonadota</taxon>
        <taxon>Gammaproteobacteria</taxon>
        <taxon>Oceanospirillales</taxon>
        <taxon>Saccharospirillaceae</taxon>
        <taxon>Reinekea</taxon>
    </lineage>
</organism>
<keyword evidence="2" id="KW-1185">Reference proteome</keyword>
<dbReference type="RefSeq" id="WP_008048555.1">
    <property type="nucleotide sequence ID" value="NZ_CH724155.1"/>
</dbReference>
<accession>A4BDK9</accession>
<gene>
    <name evidence="1" type="ORF">MED297_06374</name>
</gene>
<protein>
    <submittedName>
        <fullName evidence="1">Uncharacterized protein</fullName>
    </submittedName>
</protein>
<dbReference type="EMBL" id="AAOE01000007">
    <property type="protein sequence ID" value="EAR09953.1"/>
    <property type="molecule type" value="Genomic_DNA"/>
</dbReference>
<comment type="caution">
    <text evidence="1">The sequence shown here is derived from an EMBL/GenBank/DDBJ whole genome shotgun (WGS) entry which is preliminary data.</text>
</comment>
<dbReference type="HOGENOM" id="CLU_1502294_0_0_6"/>
<dbReference type="STRING" id="314283.MED297_06374"/>
<dbReference type="Proteomes" id="UP000005953">
    <property type="component" value="Unassembled WGS sequence"/>
</dbReference>
<proteinExistence type="predicted"/>
<sequence>MSDFTVILPVVDHQTFGERYDAIFEQLNDRHATVHLVAQAGTVAAATPALNPQQKAQMNRLSMSLKCEALDRLVQALTPRYPNLSFEFHVESRSPDRLLISLCAQLAPQVIVMNRGTLGAEATPINAAVQQLAEAWNIALWSVEPDITGLQPRTRRPMPDVYSGAELTHASARAMPKID</sequence>
<evidence type="ECO:0000313" key="2">
    <source>
        <dbReference type="Proteomes" id="UP000005953"/>
    </source>
</evidence>
<evidence type="ECO:0000313" key="1">
    <source>
        <dbReference type="EMBL" id="EAR09953.1"/>
    </source>
</evidence>
<reference evidence="1 2" key="1">
    <citation type="submission" date="2006-02" db="EMBL/GenBank/DDBJ databases">
        <authorList>
            <person name="Pinhassi J."/>
            <person name="Pedros-Alio C."/>
            <person name="Ferriera S."/>
            <person name="Johnson J."/>
            <person name="Kravitz S."/>
            <person name="Halpern A."/>
            <person name="Remington K."/>
            <person name="Beeson K."/>
            <person name="Tran B."/>
            <person name="Rogers Y.-H."/>
            <person name="Friedman R."/>
            <person name="Venter J.C."/>
        </authorList>
    </citation>
    <scope>NUCLEOTIDE SEQUENCE [LARGE SCALE GENOMIC DNA]</scope>
    <source>
        <strain evidence="1 2">MED297</strain>
    </source>
</reference>
<dbReference type="AlphaFoldDB" id="A4BDK9"/>
<name>A4BDK9_9GAMM</name>